<reference evidence="2 3" key="1">
    <citation type="submission" date="2019-09" db="EMBL/GenBank/DDBJ databases">
        <authorList>
            <person name="Depoorter E."/>
        </authorList>
    </citation>
    <scope>NUCLEOTIDE SEQUENCE [LARGE SCALE GENOMIC DNA]</scope>
    <source>
        <strain evidence="2">LMG 23254</strain>
    </source>
</reference>
<name>A0A6P2RNH6_BURL3</name>
<dbReference type="Proteomes" id="UP000494218">
    <property type="component" value="Unassembled WGS sequence"/>
</dbReference>
<dbReference type="RefSeq" id="WP_175034609.1">
    <property type="nucleotide sequence ID" value="NZ_CABVPW010000041.1"/>
</dbReference>
<keyword evidence="1" id="KW-1133">Transmembrane helix</keyword>
<feature type="transmembrane region" description="Helical" evidence="1">
    <location>
        <begin position="139"/>
        <end position="158"/>
    </location>
</feature>
<protein>
    <submittedName>
        <fullName evidence="2">Uncharacterized protein</fullName>
    </submittedName>
</protein>
<organism evidence="2 3">
    <name type="scientific">Burkholderia lata (strain ATCC 17760 / DSM 23089 / LMG 22485 / NCIMB 9086 / R18194 / 383)</name>
    <dbReference type="NCBI Taxonomy" id="482957"/>
    <lineage>
        <taxon>Bacteria</taxon>
        <taxon>Pseudomonadati</taxon>
        <taxon>Pseudomonadota</taxon>
        <taxon>Betaproteobacteria</taxon>
        <taxon>Burkholderiales</taxon>
        <taxon>Burkholderiaceae</taxon>
        <taxon>Burkholderia</taxon>
        <taxon>Burkholderia cepacia complex</taxon>
    </lineage>
</organism>
<dbReference type="AlphaFoldDB" id="A0A6P2RNH6"/>
<sequence>MRLLLLWGTRHTVLFPLLVAALSVTMSLVVTRGNVLWGKLPVLPAPTINEGFDAAAFAGVPWTIQVPLVALVYPIVVSFIALMLQRRAHSSIALRVYVMDSAVVPAGASSIGLLLAMSVQYFASLYASQEFLKSHMVDALAINCIWLVFNILLTGFFLGRTVRFVQDSEARQSFTRLAVYTVLRSELPAVVMKHLVVNAPYEKWRHAYPNDQVDKAPQVSFLSIWGDGSTEVKLDLHDKKVLRDIHLNLLKVVAWLWVRRARRELTEKSQREPVITFPLEVGSAKSGEVKLCVVHDGPTLTLLEKFLVRSAFVFKFARADTLSMTAEEMLLEVAGEVESLSDQNRHGAAVDTLRVLLELHKTLLLACVAEEEGVAQNAATMHSSPYSINGSPIDLKWLTPYREVSRVAVDQLERDVRLFRIMAHVPSSLVRVLPVRPERLIIDAFHISGNLSFHLENWWIRAAQACLVPNAQKFEGILPLPNGQVYERAIVDFIGSWGNVHVSIPSRSECADNEIWLALTGRAKILASHIDWSVTLFLRAMSRGDEIAATWLYENFLKWWGNRAHELQTDHLDLDSRFDSVALSLADKSWVEAQRYLWNGDNAVTIRLAEKALNLAIRRYWESMRLFVVLLLIQNGGDNADGESRELRFAAYLIQAQNLRSGGKVEAFPLDNPDAVSQAILNACFGDRAVRARIDGFSEGLTWEKQSPEVAFWIYGWSGVATDVTAMTSAQAKLMAAVVTQGRSNNRGSEKLIESWWRDLETLDSVARHCRDIRKLVLSSEFTDCAPAVSTLRNAIGRTGSLRQARVQVARANKIGSLKATRERTLTLRSLTVSEILVRRAVERIAKQVFELKDGASSPIQGVNFVPKLVVPRREYYVSHKKQIFAQGSNAEPEDSFVEAVGQQIFENMIVSAFHQYVVDSELRPVDSENLQSIDQPAVQDLHAFVLTIASLCDALRCASKHPVILVGPGNLSGYLQPFWWGSGHWQTPLPHGVVIRGPDGTKAENAPAYVNDVPVYELPTPNGGCYIVPLEDVQLLRIGGSGVANALNYSWSLMGDEKICITVSFCFAIGSANGSSS</sequence>
<feature type="transmembrane region" description="Helical" evidence="1">
    <location>
        <begin position="62"/>
        <end position="84"/>
    </location>
</feature>
<proteinExistence type="predicted"/>
<evidence type="ECO:0000313" key="2">
    <source>
        <dbReference type="EMBL" id="VWC31685.1"/>
    </source>
</evidence>
<accession>A0A6P2RNH6</accession>
<keyword evidence="1" id="KW-0812">Transmembrane</keyword>
<keyword evidence="1" id="KW-0472">Membrane</keyword>
<evidence type="ECO:0000256" key="1">
    <source>
        <dbReference type="SAM" id="Phobius"/>
    </source>
</evidence>
<gene>
    <name evidence="2" type="ORF">BLA23254_06387</name>
</gene>
<dbReference type="EMBL" id="CABVPW010000041">
    <property type="protein sequence ID" value="VWC31685.1"/>
    <property type="molecule type" value="Genomic_DNA"/>
</dbReference>
<evidence type="ECO:0000313" key="3">
    <source>
        <dbReference type="Proteomes" id="UP000494218"/>
    </source>
</evidence>
<feature type="transmembrane region" description="Helical" evidence="1">
    <location>
        <begin position="12"/>
        <end position="30"/>
    </location>
</feature>